<dbReference type="Gene3D" id="1.10.10.2220">
    <property type="match status" value="1"/>
</dbReference>
<proteinExistence type="inferred from homology"/>
<keyword evidence="3" id="KW-0347">Helicase</keyword>
<dbReference type="InterPro" id="IPR050534">
    <property type="entry name" value="Coronavir_polyprotein_1ab"/>
</dbReference>
<evidence type="ECO:0000256" key="2">
    <source>
        <dbReference type="ARBA" id="ARBA00022840"/>
    </source>
</evidence>
<evidence type="ECO:0000259" key="7">
    <source>
        <dbReference type="Pfam" id="PF18335"/>
    </source>
</evidence>
<dbReference type="CDD" id="cd18809">
    <property type="entry name" value="SF1_C_RecD"/>
    <property type="match status" value="1"/>
</dbReference>
<keyword evidence="3" id="KW-0413">Isomerase</keyword>
<keyword evidence="3" id="KW-0378">Hydrolase</keyword>
<comment type="catalytic activity">
    <reaction evidence="3">
        <text>ATP + H2O = ADP + phosphate + H(+)</text>
        <dbReference type="Rhea" id="RHEA:13065"/>
        <dbReference type="ChEBI" id="CHEBI:15377"/>
        <dbReference type="ChEBI" id="CHEBI:15378"/>
        <dbReference type="ChEBI" id="CHEBI:30616"/>
        <dbReference type="ChEBI" id="CHEBI:43474"/>
        <dbReference type="ChEBI" id="CHEBI:456216"/>
        <dbReference type="EC" id="5.6.2.3"/>
    </reaction>
</comment>
<dbReference type="InterPro" id="IPR027417">
    <property type="entry name" value="P-loop_NTPase"/>
</dbReference>
<dbReference type="Pfam" id="PF18335">
    <property type="entry name" value="SH3_13"/>
    <property type="match status" value="1"/>
</dbReference>
<dbReference type="GO" id="GO:0016887">
    <property type="term" value="F:ATP hydrolysis activity"/>
    <property type="evidence" value="ECO:0007669"/>
    <property type="project" value="RHEA"/>
</dbReference>
<dbReference type="Pfam" id="PF13245">
    <property type="entry name" value="AAA_19"/>
    <property type="match status" value="1"/>
</dbReference>
<dbReference type="InterPro" id="IPR041451">
    <property type="entry name" value="RecD2_SH13"/>
</dbReference>
<dbReference type="InterPro" id="IPR027785">
    <property type="entry name" value="UvrD-like_helicase_C"/>
</dbReference>
<dbReference type="PANTHER" id="PTHR43788:SF6">
    <property type="entry name" value="DNA HELICASE B"/>
    <property type="match status" value="1"/>
</dbReference>
<reference evidence="9 10" key="1">
    <citation type="submission" date="2018-05" db="EMBL/GenBank/DDBJ databases">
        <title>Genomic Encyclopedia of Type Strains, Phase IV (KMG-IV): sequencing the most valuable type-strain genomes for metagenomic binning, comparative biology and taxonomic classification.</title>
        <authorList>
            <person name="Goeker M."/>
        </authorList>
    </citation>
    <scope>NUCLEOTIDE SEQUENCE [LARGE SCALE GENOMIC DNA]</scope>
    <source>
        <strain evidence="9 10">JC118</strain>
    </source>
</reference>
<dbReference type="CDD" id="cd17933">
    <property type="entry name" value="DEXSc_RecD-like"/>
    <property type="match status" value="1"/>
</dbReference>
<evidence type="ECO:0000259" key="5">
    <source>
        <dbReference type="Pfam" id="PF13538"/>
    </source>
</evidence>
<feature type="domain" description="ATP-dependent RecD2 DNA helicase OB-fold" evidence="8">
    <location>
        <begin position="6"/>
        <end position="79"/>
    </location>
</feature>
<dbReference type="Proteomes" id="UP000247612">
    <property type="component" value="Unassembled WGS sequence"/>
</dbReference>
<dbReference type="Pfam" id="PF23139">
    <property type="entry name" value="OB_YrrC"/>
    <property type="match status" value="1"/>
</dbReference>
<name>A0A318KGT9_9FIRM</name>
<dbReference type="InterPro" id="IPR006345">
    <property type="entry name" value="RecD2"/>
</dbReference>
<evidence type="ECO:0000313" key="9">
    <source>
        <dbReference type="EMBL" id="PXX76939.1"/>
    </source>
</evidence>
<sequence>MEELIEIVGKFVSIRYRNDYNGFTVARFRLHELNEKDCIVTGCFAALQMDVLVSLKGSYIEHEKYGVQFAAQSMEKVMPKDEDSLVRYFSSALFPGIGRKTAEMIVAELGNDAIQRIKADPDVLIPLFKKKNDKRIQSIINGIDENDEVDDSIVFFNKLGLGVRNIMKLEVVYGADAAAIIKNNPYQMIEDIDGIGFKTADKIAYSLGFEQHHPYRLKALLLSVLLDACMSSGNSFLNYDEFMSAFSKRLRKEGLMLTAEEIDEYVEQLKMDRMIIIEENRIYHSTQYDAEKGIASFLSGFPYVNEIEAITDDLEERLKEVEADFAITYEEKQKAAIRDFFNESFSILTGGPGTGKTTIVRGIIALYRNYYPYNNIALCAPTGRAAKRLSECSDVQATTIHRLLKWDLESNTFLVNAEEPITADLLIIDEFSMVDQWLFYNLLLASKQVKKILVIGDEDQLPSVGPGCVLKDLIASQCFKVCRLEKIFRQSQGSDVVELAHEIRRGCCTVLDSGHDVAFFECRNYQVKDQILKIVNNAFEKGYADTDIQVLAPMYSGVSGIDGLNLALQKLCNPPALYKKEIRLGFRTFREGDKVLQLKNQPDDDVYNGDIGRIAEIVPAEEDFNHQNRIFVDFDGIIVEYTPENFNVLTHAYCVSIHKSQGSEYPIVIMPILNEHHIMLQRRLIYTGVTRAKKSLVLLGEREAFEKAILQQERKIRNTTLELRIREYFG</sequence>
<dbReference type="RefSeq" id="WP_022939723.1">
    <property type="nucleotide sequence ID" value="NZ_CABKRQ010000011.1"/>
</dbReference>
<comment type="caution">
    <text evidence="9">The sequence shown here is derived from an EMBL/GenBank/DDBJ whole genome shotgun (WGS) entry which is preliminary data.</text>
</comment>
<feature type="coiled-coil region" evidence="4">
    <location>
        <begin position="304"/>
        <end position="331"/>
    </location>
</feature>
<dbReference type="EC" id="5.6.2.3" evidence="3"/>
<dbReference type="PANTHER" id="PTHR43788">
    <property type="entry name" value="DNA2/NAM7 HELICASE FAMILY MEMBER"/>
    <property type="match status" value="1"/>
</dbReference>
<dbReference type="InterPro" id="IPR029493">
    <property type="entry name" value="RecD2-like_HHH"/>
</dbReference>
<evidence type="ECO:0000256" key="1">
    <source>
        <dbReference type="ARBA" id="ARBA00022741"/>
    </source>
</evidence>
<keyword evidence="4" id="KW-0175">Coiled coil</keyword>
<protein>
    <recommendedName>
        <fullName evidence="3">ATP-dependent RecD2 DNA helicase</fullName>
        <ecNumber evidence="3">5.6.2.3</ecNumber>
    </recommendedName>
    <alternativeName>
        <fullName evidence="3">DNA 5'-3' helicase subunit RecD2</fullName>
    </alternativeName>
</protein>
<dbReference type="OrthoDB" id="9803432at2"/>
<keyword evidence="10" id="KW-1185">Reference proteome</keyword>
<dbReference type="EMBL" id="QJKH01000013">
    <property type="protein sequence ID" value="PXX76939.1"/>
    <property type="molecule type" value="Genomic_DNA"/>
</dbReference>
<accession>A0A318KGT9</accession>
<dbReference type="Pfam" id="PF13538">
    <property type="entry name" value="UvrD_C_2"/>
    <property type="match status" value="1"/>
</dbReference>
<evidence type="ECO:0000259" key="8">
    <source>
        <dbReference type="Pfam" id="PF23139"/>
    </source>
</evidence>
<feature type="binding site" evidence="3">
    <location>
        <begin position="353"/>
        <end position="357"/>
    </location>
    <ligand>
        <name>ATP</name>
        <dbReference type="ChEBI" id="CHEBI:30616"/>
    </ligand>
</feature>
<dbReference type="HAMAP" id="MF_01488">
    <property type="entry name" value="RecD2"/>
    <property type="match status" value="1"/>
</dbReference>
<keyword evidence="1 3" id="KW-0547">Nucleotide-binding</keyword>
<dbReference type="STRING" id="1034346.GCA_000313565_03444"/>
<dbReference type="InterPro" id="IPR055446">
    <property type="entry name" value="RecD2_N_OB"/>
</dbReference>
<keyword evidence="2 3" id="KW-0067">ATP-binding</keyword>
<evidence type="ECO:0000256" key="3">
    <source>
        <dbReference type="HAMAP-Rule" id="MF_01488"/>
    </source>
</evidence>
<feature type="domain" description="ATP-dependent RecD2 DNA helicase SH3" evidence="7">
    <location>
        <begin position="564"/>
        <end position="634"/>
    </location>
</feature>
<gene>
    <name evidence="3" type="primary">recD2</name>
    <name evidence="9" type="ORF">DES51_113135</name>
</gene>
<dbReference type="Pfam" id="PF14490">
    <property type="entry name" value="HHH_RecD2"/>
    <property type="match status" value="1"/>
</dbReference>
<comment type="function">
    <text evidence="3">DNA-dependent ATPase and ATP-dependent 5'-3' DNA helicase. Has no activity on blunt DNA or DNA with 3'-overhangs, requires at least 10 bases of 5'-ssDNA for helicase activity.</text>
</comment>
<organism evidence="9 10">
    <name type="scientific">Dielma fastidiosa</name>
    <dbReference type="NCBI Taxonomy" id="1034346"/>
    <lineage>
        <taxon>Bacteria</taxon>
        <taxon>Bacillati</taxon>
        <taxon>Bacillota</taxon>
        <taxon>Erysipelotrichia</taxon>
        <taxon>Erysipelotrichales</taxon>
        <taxon>Erysipelotrichaceae</taxon>
        <taxon>Dielma</taxon>
    </lineage>
</organism>
<feature type="domain" description="UvrD-like helicase C-terminal" evidence="5">
    <location>
        <begin position="651"/>
        <end position="699"/>
    </location>
</feature>
<dbReference type="Gene3D" id="3.40.50.300">
    <property type="entry name" value="P-loop containing nucleotide triphosphate hydrolases"/>
    <property type="match status" value="2"/>
</dbReference>
<dbReference type="NCBIfam" id="TIGR01448">
    <property type="entry name" value="recD_rel"/>
    <property type="match status" value="1"/>
</dbReference>
<dbReference type="GO" id="GO:0043139">
    <property type="term" value="F:5'-3' DNA helicase activity"/>
    <property type="evidence" value="ECO:0007669"/>
    <property type="project" value="UniProtKB-UniRule"/>
</dbReference>
<comment type="similarity">
    <text evidence="3">Belongs to the RecD family. RecD2 subfamily.</text>
</comment>
<dbReference type="GO" id="GO:0005524">
    <property type="term" value="F:ATP binding"/>
    <property type="evidence" value="ECO:0007669"/>
    <property type="project" value="UniProtKB-UniRule"/>
</dbReference>
<dbReference type="GO" id="GO:0006310">
    <property type="term" value="P:DNA recombination"/>
    <property type="evidence" value="ECO:0007669"/>
    <property type="project" value="InterPro"/>
</dbReference>
<evidence type="ECO:0000259" key="6">
    <source>
        <dbReference type="Pfam" id="PF14490"/>
    </source>
</evidence>
<evidence type="ECO:0000256" key="4">
    <source>
        <dbReference type="SAM" id="Coils"/>
    </source>
</evidence>
<feature type="domain" description="ATP-dependent RecD2 DNA helicase-like helix-hairpin-helix" evidence="6">
    <location>
        <begin position="145"/>
        <end position="235"/>
    </location>
</feature>
<dbReference type="GO" id="GO:0017116">
    <property type="term" value="F:single-stranded DNA helicase activity"/>
    <property type="evidence" value="ECO:0007669"/>
    <property type="project" value="TreeGrafter"/>
</dbReference>
<dbReference type="SUPFAM" id="SSF52540">
    <property type="entry name" value="P-loop containing nucleoside triphosphate hydrolases"/>
    <property type="match status" value="1"/>
</dbReference>
<dbReference type="GO" id="GO:0009338">
    <property type="term" value="C:exodeoxyribonuclease V complex"/>
    <property type="evidence" value="ECO:0007669"/>
    <property type="project" value="TreeGrafter"/>
</dbReference>
<dbReference type="GO" id="GO:0003677">
    <property type="term" value="F:DNA binding"/>
    <property type="evidence" value="ECO:0007669"/>
    <property type="project" value="UniProtKB-UniRule"/>
</dbReference>
<dbReference type="AlphaFoldDB" id="A0A318KGT9"/>
<keyword evidence="3" id="KW-0238">DNA-binding</keyword>
<dbReference type="Gene3D" id="2.30.30.940">
    <property type="match status" value="1"/>
</dbReference>
<evidence type="ECO:0000313" key="10">
    <source>
        <dbReference type="Proteomes" id="UP000247612"/>
    </source>
</evidence>